<dbReference type="EMBL" id="JABANO010009348">
    <property type="protein sequence ID" value="KAF4747012.1"/>
    <property type="molecule type" value="Genomic_DNA"/>
</dbReference>
<evidence type="ECO:0000313" key="2">
    <source>
        <dbReference type="Proteomes" id="UP000553632"/>
    </source>
</evidence>
<name>A0A7J6TQX6_PEROL</name>
<comment type="caution">
    <text evidence="1">The sequence shown here is derived from an EMBL/GenBank/DDBJ whole genome shotgun (WGS) entry which is preliminary data.</text>
</comment>
<proteinExistence type="predicted"/>
<protein>
    <submittedName>
        <fullName evidence="1">Uncharacterized protein</fullName>
    </submittedName>
</protein>
<accession>A0A7J6TQX6</accession>
<evidence type="ECO:0000313" key="1">
    <source>
        <dbReference type="EMBL" id="KAF4747012.1"/>
    </source>
</evidence>
<dbReference type="Proteomes" id="UP000553632">
    <property type="component" value="Unassembled WGS sequence"/>
</dbReference>
<dbReference type="AlphaFoldDB" id="A0A7J6TQX6"/>
<keyword evidence="2" id="KW-1185">Reference proteome</keyword>
<sequence>MYETAMYEWRFPAGFCPRPATSEDLGPFVLPEGTCLFNLVIAMALARLSGNLDDSGVSAVRPDAPVEAPVEASVPHDSPAALVPYTAPTMTVPALMIPDGMDVSQLSGFLVPEAAAEMVRSVLLTTGYEQFAYPIKPEVLPIVDAEVVDQSGIFAVPVELGQLNESLMTEPLPE</sequence>
<gene>
    <name evidence="1" type="ORF">FOZ63_031128</name>
</gene>
<organism evidence="1 2">
    <name type="scientific">Perkinsus olseni</name>
    <name type="common">Perkinsus atlanticus</name>
    <dbReference type="NCBI Taxonomy" id="32597"/>
    <lineage>
        <taxon>Eukaryota</taxon>
        <taxon>Sar</taxon>
        <taxon>Alveolata</taxon>
        <taxon>Perkinsozoa</taxon>
        <taxon>Perkinsea</taxon>
        <taxon>Perkinsida</taxon>
        <taxon>Perkinsidae</taxon>
        <taxon>Perkinsus</taxon>
    </lineage>
</organism>
<reference evidence="1 2" key="1">
    <citation type="submission" date="2020-04" db="EMBL/GenBank/DDBJ databases">
        <title>Perkinsus olseni comparative genomics.</title>
        <authorList>
            <person name="Bogema D.R."/>
        </authorList>
    </citation>
    <scope>NUCLEOTIDE SEQUENCE [LARGE SCALE GENOMIC DNA]</scope>
    <source>
        <strain evidence="1 2">ATCC PRA-207</strain>
    </source>
</reference>